<dbReference type="InterPro" id="IPR027417">
    <property type="entry name" value="P-loop_NTPase"/>
</dbReference>
<name>A0A1Y1ICT7_KLENI</name>
<dbReference type="GO" id="GO:0016787">
    <property type="term" value="F:hydrolase activity"/>
    <property type="evidence" value="ECO:0007669"/>
    <property type="project" value="UniProtKB-KW"/>
</dbReference>
<evidence type="ECO:0000256" key="2">
    <source>
        <dbReference type="SAM" id="MobiDB-lite"/>
    </source>
</evidence>
<sequence length="841" mass="94758">MNAPTKNPDLSTDMPPNADIRLLVVDQSGALFEPDDTTINTPRRSINRHKYPLVKSIRSLYKQGMYAIPLRLEMDSDGKKKPIFSKGGYKPLWTSTEAYKQRIDAYVCRAPSNVNALAVLCGISDIFLLDVDAERKEATDTNAGKEAGTELWEELIKKHGDIITLKARTGSGNGLHYFFSASKTEGLLNPLNFSTILHEGTTWAIDGRGSNGIAFVSPSSYQDNKGRAFGYSWIEGDETTPRVAMPPWLVRFLNDTSTKAVGSTTGNVEVNKSLSNSNRRISSPNNQYTQAEESTGGSDLNMDSILPGLQPALTAIREMLQNVLPEDQSRFNGVGMRTQTGWQVLKFKTIGTRTCLNGCEHVSNNFSILCNGAILLYRCLSSECIKRLACLLGIYYWPECLPLRAEASMIRECERYLVPRSDETKKLSKEEAAERKKRRNDMYNLLIKVMNAYFAVVIGGNKTVYTELVFCRDKDGNLQREEVIERPGHNFIERCRNIQLDCLPGKNKEAAKFWESNSKRQEYDRIVFEPDLSKVTSRHFNLFCGLEFKPLLQKLEPSEMADCELQMPKLMWHIRAILSDGCETRFAYNVKWMAHAVQRPRKKIGVAWVLRGPQGCGKSMLADFLGMMIIGSKNYLYCNEIEKVIGQFNALSANRLLIVFDEAGNWGGAYKLNDRMKSLITESETCVEKKGFDAIKTKDVSNIIFTTNNTWPVKREAGDRRYSCQECSGAMVGNKEYFDGLIKELQDPQTALSFYKYLSSIDISDWNPQTIPVTAWGESLKDHSIPPHVKMMQALLENGCFHPSVETWVASVDIKATYDTFLSALDIKEDRHMDVNVLISG</sequence>
<dbReference type="PANTHER" id="PTHR35372:SF2">
    <property type="entry name" value="SF3 HELICASE DOMAIN-CONTAINING PROTEIN"/>
    <property type="match status" value="1"/>
</dbReference>
<evidence type="ECO:0000313" key="4">
    <source>
        <dbReference type="EMBL" id="GAQ86526.1"/>
    </source>
</evidence>
<dbReference type="Gene3D" id="3.40.50.300">
    <property type="entry name" value="P-loop containing nucleotide triphosphate hydrolases"/>
    <property type="match status" value="1"/>
</dbReference>
<protein>
    <recommendedName>
        <fullName evidence="3">DNA primase/polymerase bifunctional N-terminal domain-containing protein</fullName>
    </recommendedName>
</protein>
<proteinExistence type="predicted"/>
<evidence type="ECO:0000259" key="3">
    <source>
        <dbReference type="SMART" id="SM00943"/>
    </source>
</evidence>
<dbReference type="InterPro" id="IPR051620">
    <property type="entry name" value="ORF904-like_C"/>
</dbReference>
<evidence type="ECO:0000256" key="1">
    <source>
        <dbReference type="ARBA" id="ARBA00022801"/>
    </source>
</evidence>
<dbReference type="SUPFAM" id="SSF52540">
    <property type="entry name" value="P-loop containing nucleoside triphosphate hydrolases"/>
    <property type="match status" value="1"/>
</dbReference>
<feature type="region of interest" description="Disordered" evidence="2">
    <location>
        <begin position="263"/>
        <end position="300"/>
    </location>
</feature>
<accession>A0A1Y1ICT7</accession>
<dbReference type="OrthoDB" id="103748at2759"/>
<dbReference type="PANTHER" id="PTHR35372">
    <property type="entry name" value="ATP BINDING PROTEIN-RELATED"/>
    <property type="match status" value="1"/>
</dbReference>
<organism evidence="4 5">
    <name type="scientific">Klebsormidium nitens</name>
    <name type="common">Green alga</name>
    <name type="synonym">Ulothrix nitens</name>
    <dbReference type="NCBI Taxonomy" id="105231"/>
    <lineage>
        <taxon>Eukaryota</taxon>
        <taxon>Viridiplantae</taxon>
        <taxon>Streptophyta</taxon>
        <taxon>Klebsormidiophyceae</taxon>
        <taxon>Klebsormidiales</taxon>
        <taxon>Klebsormidiaceae</taxon>
        <taxon>Klebsormidium</taxon>
    </lineage>
</organism>
<dbReference type="AlphaFoldDB" id="A0A1Y1ICT7"/>
<feature type="compositionally biased region" description="Low complexity" evidence="2">
    <location>
        <begin position="271"/>
        <end position="286"/>
    </location>
</feature>
<dbReference type="Pfam" id="PF09250">
    <property type="entry name" value="Prim-Pol"/>
    <property type="match status" value="1"/>
</dbReference>
<feature type="compositionally biased region" description="Polar residues" evidence="2">
    <location>
        <begin position="287"/>
        <end position="298"/>
    </location>
</feature>
<dbReference type="InterPro" id="IPR045455">
    <property type="entry name" value="NrS-1_pol-like_helicase"/>
</dbReference>
<dbReference type="InterPro" id="IPR015330">
    <property type="entry name" value="DNA_primase/pol_bifunc_N"/>
</dbReference>
<feature type="domain" description="DNA primase/polymerase bifunctional N-terminal" evidence="3">
    <location>
        <begin position="57"/>
        <end position="249"/>
    </location>
</feature>
<evidence type="ECO:0000313" key="5">
    <source>
        <dbReference type="Proteomes" id="UP000054558"/>
    </source>
</evidence>
<keyword evidence="5" id="KW-1185">Reference proteome</keyword>
<dbReference type="Proteomes" id="UP000054558">
    <property type="component" value="Unassembled WGS sequence"/>
</dbReference>
<dbReference type="Pfam" id="PF19263">
    <property type="entry name" value="DUF5906"/>
    <property type="match status" value="1"/>
</dbReference>
<dbReference type="EMBL" id="DF237243">
    <property type="protein sequence ID" value="GAQ86526.1"/>
    <property type="molecule type" value="Genomic_DNA"/>
</dbReference>
<keyword evidence="1" id="KW-0378">Hydrolase</keyword>
<gene>
    <name evidence="4" type="ORF">KFL_002940120</name>
</gene>
<dbReference type="SMART" id="SM00943">
    <property type="entry name" value="Prim-Pol"/>
    <property type="match status" value="1"/>
</dbReference>
<reference evidence="4 5" key="1">
    <citation type="journal article" date="2014" name="Nat. Commun.">
        <title>Klebsormidium flaccidum genome reveals primary factors for plant terrestrial adaptation.</title>
        <authorList>
            <person name="Hori K."/>
            <person name="Maruyama F."/>
            <person name="Fujisawa T."/>
            <person name="Togashi T."/>
            <person name="Yamamoto N."/>
            <person name="Seo M."/>
            <person name="Sato S."/>
            <person name="Yamada T."/>
            <person name="Mori H."/>
            <person name="Tajima N."/>
            <person name="Moriyama T."/>
            <person name="Ikeuchi M."/>
            <person name="Watanabe M."/>
            <person name="Wada H."/>
            <person name="Kobayashi K."/>
            <person name="Saito M."/>
            <person name="Masuda T."/>
            <person name="Sasaki-Sekimoto Y."/>
            <person name="Mashiguchi K."/>
            <person name="Awai K."/>
            <person name="Shimojima M."/>
            <person name="Masuda S."/>
            <person name="Iwai M."/>
            <person name="Nobusawa T."/>
            <person name="Narise T."/>
            <person name="Kondo S."/>
            <person name="Saito H."/>
            <person name="Sato R."/>
            <person name="Murakawa M."/>
            <person name="Ihara Y."/>
            <person name="Oshima-Yamada Y."/>
            <person name="Ohtaka K."/>
            <person name="Satoh M."/>
            <person name="Sonobe K."/>
            <person name="Ishii M."/>
            <person name="Ohtani R."/>
            <person name="Kanamori-Sato M."/>
            <person name="Honoki R."/>
            <person name="Miyazaki D."/>
            <person name="Mochizuki H."/>
            <person name="Umetsu J."/>
            <person name="Higashi K."/>
            <person name="Shibata D."/>
            <person name="Kamiya Y."/>
            <person name="Sato N."/>
            <person name="Nakamura Y."/>
            <person name="Tabata S."/>
            <person name="Ida S."/>
            <person name="Kurokawa K."/>
            <person name="Ohta H."/>
        </authorList>
    </citation>
    <scope>NUCLEOTIDE SEQUENCE [LARGE SCALE GENOMIC DNA]</scope>
    <source>
        <strain evidence="4 5">NIES-2285</strain>
    </source>
</reference>
<dbReference type="SUPFAM" id="SSF56747">
    <property type="entry name" value="Prim-pol domain"/>
    <property type="match status" value="1"/>
</dbReference>